<evidence type="ECO:0000256" key="1">
    <source>
        <dbReference type="PROSITE-ProRule" id="PRU00152"/>
    </source>
</evidence>
<dbReference type="PANTHER" id="PTHR45901:SF3">
    <property type="entry name" value="LIPOXYGENASE HOMOLOGY DOMAIN-CONTAINING PROTEIN 1"/>
    <property type="match status" value="1"/>
</dbReference>
<dbReference type="SUPFAM" id="SSF49723">
    <property type="entry name" value="Lipase/lipooxygenase domain (PLAT/LH2 domain)"/>
    <property type="match status" value="1"/>
</dbReference>
<dbReference type="OrthoDB" id="5322100at2759"/>
<sequence>MAIFHIKVTTGKKFGGSTQANVYIVLYGEQGSSGRIQLRNMASDSRDDENFQLGQTDEFIIESKDIGNLQKINIGHDNMEAGVESADWFLEKVEVTCPHDNASWQFPCNDWLAMDKGDGRIDRDLYPQPF</sequence>
<accession>A0A8W8K2R3</accession>
<dbReference type="PROSITE" id="PS50095">
    <property type="entry name" value="PLAT"/>
    <property type="match status" value="1"/>
</dbReference>
<keyword evidence="4" id="KW-1185">Reference proteome</keyword>
<proteinExistence type="predicted"/>
<evidence type="ECO:0000313" key="4">
    <source>
        <dbReference type="Proteomes" id="UP000005408"/>
    </source>
</evidence>
<organism evidence="3 4">
    <name type="scientific">Magallana gigas</name>
    <name type="common">Pacific oyster</name>
    <name type="synonym">Crassostrea gigas</name>
    <dbReference type="NCBI Taxonomy" id="29159"/>
    <lineage>
        <taxon>Eukaryota</taxon>
        <taxon>Metazoa</taxon>
        <taxon>Spiralia</taxon>
        <taxon>Lophotrochozoa</taxon>
        <taxon>Mollusca</taxon>
        <taxon>Bivalvia</taxon>
        <taxon>Autobranchia</taxon>
        <taxon>Pteriomorphia</taxon>
        <taxon>Ostreida</taxon>
        <taxon>Ostreoidea</taxon>
        <taxon>Ostreidae</taxon>
        <taxon>Magallana</taxon>
    </lineage>
</organism>
<protein>
    <recommendedName>
        <fullName evidence="2">PLAT domain-containing protein</fullName>
    </recommendedName>
</protein>
<dbReference type="EnsemblMetazoa" id="G22160.1">
    <property type="protein sequence ID" value="G22160.1:cds"/>
    <property type="gene ID" value="G22160"/>
</dbReference>
<evidence type="ECO:0000259" key="2">
    <source>
        <dbReference type="PROSITE" id="PS50095"/>
    </source>
</evidence>
<dbReference type="AlphaFoldDB" id="A0A8W8K2R3"/>
<dbReference type="CDD" id="cd01756">
    <property type="entry name" value="PLAT_repeat"/>
    <property type="match status" value="1"/>
</dbReference>
<dbReference type="PANTHER" id="PTHR45901">
    <property type="entry name" value="PROTEIN CBG12474"/>
    <property type="match status" value="1"/>
</dbReference>
<dbReference type="SMART" id="SM00308">
    <property type="entry name" value="LH2"/>
    <property type="match status" value="1"/>
</dbReference>
<dbReference type="Pfam" id="PF01477">
    <property type="entry name" value="PLAT"/>
    <property type="match status" value="1"/>
</dbReference>
<dbReference type="EnsemblMetazoa" id="G22160.2">
    <property type="protein sequence ID" value="G22160.2:cds"/>
    <property type="gene ID" value="G22160"/>
</dbReference>
<dbReference type="InterPro" id="IPR036392">
    <property type="entry name" value="PLAT/LH2_dom_sf"/>
</dbReference>
<comment type="caution">
    <text evidence="1">Lacks conserved residue(s) required for the propagation of feature annotation.</text>
</comment>
<feature type="domain" description="PLAT" evidence="2">
    <location>
        <begin position="2"/>
        <end position="126"/>
    </location>
</feature>
<dbReference type="InterPro" id="IPR001024">
    <property type="entry name" value="PLAT/LH2_dom"/>
</dbReference>
<dbReference type="Gene3D" id="2.40.180.10">
    <property type="entry name" value="Catalase core domain"/>
    <property type="match status" value="1"/>
</dbReference>
<reference evidence="3" key="1">
    <citation type="submission" date="2022-08" db="UniProtKB">
        <authorList>
            <consortium name="EnsemblMetazoa"/>
        </authorList>
    </citation>
    <scope>IDENTIFICATION</scope>
    <source>
        <strain evidence="3">05x7-T-G4-1.051#20</strain>
    </source>
</reference>
<evidence type="ECO:0000313" key="3">
    <source>
        <dbReference type="EnsemblMetazoa" id="G22160.2:cds"/>
    </source>
</evidence>
<dbReference type="InterPro" id="IPR052970">
    <property type="entry name" value="Inner_ear_hair_cell_LOXHD"/>
</dbReference>
<dbReference type="Proteomes" id="UP000005408">
    <property type="component" value="Unassembled WGS sequence"/>
</dbReference>
<dbReference type="OMA" id="ITWIRTC"/>
<name>A0A8W8K2R3_MAGGI</name>